<organism evidence="13 14">
    <name type="scientific">Chlorobaculum tepidum (strain ATCC 49652 / DSM 12025 / NBRC 103806 / TLS)</name>
    <name type="common">Chlorobium tepidum</name>
    <dbReference type="NCBI Taxonomy" id="194439"/>
    <lineage>
        <taxon>Bacteria</taxon>
        <taxon>Pseudomonadati</taxon>
        <taxon>Chlorobiota</taxon>
        <taxon>Chlorobiia</taxon>
        <taxon>Chlorobiales</taxon>
        <taxon>Chlorobiaceae</taxon>
        <taxon>Chlorobaculum</taxon>
    </lineage>
</organism>
<evidence type="ECO:0000256" key="2">
    <source>
        <dbReference type="ARBA" id="ARBA00022598"/>
    </source>
</evidence>
<dbReference type="CDD" id="cd05913">
    <property type="entry name" value="PaaK"/>
    <property type="match status" value="1"/>
</dbReference>
<dbReference type="InterPro" id="IPR045851">
    <property type="entry name" value="AMP-bd_C_sf"/>
</dbReference>
<dbReference type="FunFam" id="3.40.50.12780:FF:000016">
    <property type="entry name" value="Phenylacetate-coenzyme A ligase"/>
    <property type="match status" value="1"/>
</dbReference>
<dbReference type="eggNOG" id="COG1541">
    <property type="taxonomic scope" value="Bacteria"/>
</dbReference>
<evidence type="ECO:0000256" key="5">
    <source>
        <dbReference type="ARBA" id="ARBA00060591"/>
    </source>
</evidence>
<dbReference type="EC" id="6.2.1.30" evidence="7 10"/>
<dbReference type="FunFam" id="3.30.300.30:FF:000019">
    <property type="entry name" value="Phenylacetate-coenzyme A ligase"/>
    <property type="match status" value="1"/>
</dbReference>
<comment type="subunit">
    <text evidence="1">Monomer.</text>
</comment>
<dbReference type="Gene3D" id="3.40.50.12780">
    <property type="entry name" value="N-terminal domain of ligase-like"/>
    <property type="match status" value="1"/>
</dbReference>
<dbReference type="InterPro" id="IPR028154">
    <property type="entry name" value="AMP-dep_Lig_C"/>
</dbReference>
<comment type="function">
    <text evidence="10">Catalyzes the activation of phenylacetic acid (PA) to phenylacetyl-CoA (PA-CoA).</text>
</comment>
<comment type="pathway">
    <text evidence="5 10">Aromatic compound metabolism; phenylacetate degradation.</text>
</comment>
<dbReference type="GO" id="GO:0000166">
    <property type="term" value="F:nucleotide binding"/>
    <property type="evidence" value="ECO:0007669"/>
    <property type="project" value="UniProtKB-KW"/>
</dbReference>
<feature type="domain" description="AMP-dependent ligase C-terminal" evidence="12">
    <location>
        <begin position="334"/>
        <end position="430"/>
    </location>
</feature>
<dbReference type="InterPro" id="IPR042099">
    <property type="entry name" value="ANL_N_sf"/>
</dbReference>
<comment type="similarity">
    <text evidence="6 10">Belongs to the phenylacetyl-CoA ligase family.</text>
</comment>
<dbReference type="Pfam" id="PF00501">
    <property type="entry name" value="AMP-binding"/>
    <property type="match status" value="1"/>
</dbReference>
<dbReference type="Gene3D" id="3.30.300.30">
    <property type="match status" value="1"/>
</dbReference>
<dbReference type="RefSeq" id="WP_010931806.1">
    <property type="nucleotide sequence ID" value="NC_002932.3"/>
</dbReference>
<dbReference type="SUPFAM" id="SSF56801">
    <property type="entry name" value="Acetyl-CoA synthetase-like"/>
    <property type="match status" value="1"/>
</dbReference>
<dbReference type="InterPro" id="IPR051414">
    <property type="entry name" value="Adenylate-forming_Reductase"/>
</dbReference>
<comment type="catalytic activity">
    <reaction evidence="4">
        <text>2-phenylacetate + ATP + CoA = phenylacetyl-CoA + AMP + diphosphate</text>
        <dbReference type="Rhea" id="RHEA:20956"/>
        <dbReference type="ChEBI" id="CHEBI:18401"/>
        <dbReference type="ChEBI" id="CHEBI:30616"/>
        <dbReference type="ChEBI" id="CHEBI:33019"/>
        <dbReference type="ChEBI" id="CHEBI:57287"/>
        <dbReference type="ChEBI" id="CHEBI:57390"/>
        <dbReference type="ChEBI" id="CHEBI:456215"/>
        <dbReference type="EC" id="6.2.1.30"/>
    </reaction>
    <physiologicalReaction direction="left-to-right" evidence="4">
        <dbReference type="Rhea" id="RHEA:20957"/>
    </physiologicalReaction>
</comment>
<evidence type="ECO:0000256" key="7">
    <source>
        <dbReference type="ARBA" id="ARBA00066629"/>
    </source>
</evidence>
<name>Q8KG56_CHLTE</name>
<evidence type="ECO:0000256" key="9">
    <source>
        <dbReference type="ARBA" id="ARBA00075111"/>
    </source>
</evidence>
<accession>Q8KG56</accession>
<dbReference type="Pfam" id="PF14535">
    <property type="entry name" value="AMP-binding_C_2"/>
    <property type="match status" value="1"/>
</dbReference>
<dbReference type="UniPathway" id="UPA00930"/>
<keyword evidence="14" id="KW-1185">Reference proteome</keyword>
<dbReference type="PIRSF" id="PIRSF006444">
    <property type="entry name" value="PaaK"/>
    <property type="match status" value="1"/>
</dbReference>
<evidence type="ECO:0000259" key="12">
    <source>
        <dbReference type="Pfam" id="PF14535"/>
    </source>
</evidence>
<evidence type="ECO:0000256" key="6">
    <source>
        <dbReference type="ARBA" id="ARBA00061566"/>
    </source>
</evidence>
<dbReference type="OrthoDB" id="580775at2"/>
<dbReference type="KEGG" id="cte:CT0112"/>
<evidence type="ECO:0000256" key="3">
    <source>
        <dbReference type="ARBA" id="ARBA00022741"/>
    </source>
</evidence>
<protein>
    <recommendedName>
        <fullName evidence="8 10">Phenylacetate-coenzyme A ligase</fullName>
        <ecNumber evidence="7 10">6.2.1.30</ecNumber>
    </recommendedName>
    <alternativeName>
        <fullName evidence="9 10">Phenylacetyl-CoA ligase</fullName>
    </alternativeName>
</protein>
<evidence type="ECO:0000256" key="4">
    <source>
        <dbReference type="ARBA" id="ARBA00050450"/>
    </source>
</evidence>
<dbReference type="PANTHER" id="PTHR43439">
    <property type="entry name" value="PHENYLACETATE-COENZYME A LIGASE"/>
    <property type="match status" value="1"/>
</dbReference>
<dbReference type="PATRIC" id="fig|194439.7.peg.111"/>
<dbReference type="HOGENOM" id="CLU_035301_1_1_10"/>
<evidence type="ECO:0000256" key="8">
    <source>
        <dbReference type="ARBA" id="ARBA00068695"/>
    </source>
</evidence>
<dbReference type="InterPro" id="IPR011880">
    <property type="entry name" value="PA_CoA_ligase"/>
</dbReference>
<evidence type="ECO:0000313" key="13">
    <source>
        <dbReference type="EMBL" id="AAM71360.1"/>
    </source>
</evidence>
<dbReference type="Proteomes" id="UP000001007">
    <property type="component" value="Chromosome"/>
</dbReference>
<evidence type="ECO:0000259" key="11">
    <source>
        <dbReference type="Pfam" id="PF00501"/>
    </source>
</evidence>
<dbReference type="STRING" id="194439.CT0112"/>
<dbReference type="GO" id="GO:0047475">
    <property type="term" value="F:phenylacetate-CoA ligase activity"/>
    <property type="evidence" value="ECO:0007669"/>
    <property type="project" value="UniProtKB-EC"/>
</dbReference>
<evidence type="ECO:0000256" key="1">
    <source>
        <dbReference type="ARBA" id="ARBA00011245"/>
    </source>
</evidence>
<dbReference type="EnsemblBacteria" id="AAM71360">
    <property type="protein sequence ID" value="AAM71360"/>
    <property type="gene ID" value="CT0112"/>
</dbReference>
<dbReference type="GO" id="GO:0010124">
    <property type="term" value="P:phenylacetate catabolic process"/>
    <property type="evidence" value="ECO:0007669"/>
    <property type="project" value="UniProtKB-UniRule"/>
</dbReference>
<gene>
    <name evidence="13" type="primary">paaK</name>
    <name evidence="13" type="ordered locus">CT0112</name>
</gene>
<keyword evidence="2 10" id="KW-0436">Ligase</keyword>
<sequence length="439" mass="49504">MIWNEHHECMGRDQLASLQGERLRQMVERIYYNVPFYRNKLQEMGIEPGDIRSIDDLKKLPFTTKQDLRDNYPFGLFAVPQQDIVRFHASSGTTGKSTVVGYTHNDIMMWSEVVARSLTMAGVTKHDIIQVAYGYGLFTGGLGLHYGAEKIGASVIPISGGNTKKQLQLLEDFGSTAIACTPSYAAYLGEAIMEEKLDRSKIKLKAGIFGAEPWTEEMRSQIQQLLGIKAYDIYGLSEVIGPGVSMECSIQHGMHVFEDHFIPEIINPETGEVLPYGELGELVFTAVTKEALPLLRYRTRDLTRLHVERCDCGRTLVRMEKCVGRSDDMLIIRGVNVFPSQVESVLLEMSETKPHYLLVVDRQNNLDTLEIQVEVEDQFFSDEVKELEGLRKRISGNLTSILGLHANVRLVEPGTIERSQGKAQRVVDKRKLNEHKETP</sequence>
<feature type="domain" description="AMP-dependent synthetase/ligase" evidence="11">
    <location>
        <begin position="80"/>
        <end position="284"/>
    </location>
</feature>
<proteinExistence type="inferred from homology"/>
<reference evidence="13 14" key="1">
    <citation type="journal article" date="2002" name="Proc. Natl. Acad. Sci. U.S.A.">
        <title>The complete genome sequence of Chlorobium tepidum TLS, a photosynthetic, anaerobic, green-sulfur bacterium.</title>
        <authorList>
            <person name="Eisen J.A."/>
            <person name="Nelson K.E."/>
            <person name="Paulsen I.T."/>
            <person name="Heidelberg J.F."/>
            <person name="Wu M."/>
            <person name="Dodson R.J."/>
            <person name="Deboy R."/>
            <person name="Gwinn M.L."/>
            <person name="Nelson W.C."/>
            <person name="Haft D.H."/>
            <person name="Hickey E.K."/>
            <person name="Peterson J.D."/>
            <person name="Durkin A.S."/>
            <person name="Kolonay J.L."/>
            <person name="Yang F."/>
            <person name="Holt I."/>
            <person name="Umayam L.A."/>
            <person name="Mason T."/>
            <person name="Brenner M."/>
            <person name="Shea T.P."/>
            <person name="Parksey D."/>
            <person name="Nierman W.C."/>
            <person name="Feldblyum T.V."/>
            <person name="Hansen C.L."/>
            <person name="Craven M.B."/>
            <person name="Radune D."/>
            <person name="Vamathevan J."/>
            <person name="Khouri H."/>
            <person name="White O."/>
            <person name="Gruber T.M."/>
            <person name="Ketchum K.A."/>
            <person name="Venter J.C."/>
            <person name="Tettelin H."/>
            <person name="Bryant D.A."/>
            <person name="Fraser C.M."/>
        </authorList>
    </citation>
    <scope>NUCLEOTIDE SEQUENCE [LARGE SCALE GENOMIC DNA]</scope>
    <source>
        <strain evidence="14">ATCC 49652 / DSM 12025 / NBRC 103806 / TLS</strain>
    </source>
</reference>
<dbReference type="DNASU" id="1006740"/>
<dbReference type="InterPro" id="IPR000873">
    <property type="entry name" value="AMP-dep_synth/lig_dom"/>
</dbReference>
<keyword evidence="3 10" id="KW-0547">Nucleotide-binding</keyword>
<dbReference type="AlphaFoldDB" id="Q8KG56"/>
<evidence type="ECO:0000256" key="10">
    <source>
        <dbReference type="PIRNR" id="PIRNR006444"/>
    </source>
</evidence>
<evidence type="ECO:0000313" key="14">
    <source>
        <dbReference type="Proteomes" id="UP000001007"/>
    </source>
</evidence>
<dbReference type="PANTHER" id="PTHR43439:SF1">
    <property type="entry name" value="PHENYLACETATE-COENZYME A LIGASE"/>
    <property type="match status" value="1"/>
</dbReference>
<dbReference type="EMBL" id="AE006470">
    <property type="protein sequence ID" value="AAM71360.1"/>
    <property type="molecule type" value="Genomic_DNA"/>
</dbReference>